<evidence type="ECO:0000313" key="3">
    <source>
        <dbReference type="Proteomes" id="UP001470230"/>
    </source>
</evidence>
<proteinExistence type="predicted"/>
<reference evidence="2 3" key="1">
    <citation type="submission" date="2024-04" db="EMBL/GenBank/DDBJ databases">
        <title>Tritrichomonas musculus Genome.</title>
        <authorList>
            <person name="Alves-Ferreira E."/>
            <person name="Grigg M."/>
            <person name="Lorenzi H."/>
            <person name="Galac M."/>
        </authorList>
    </citation>
    <scope>NUCLEOTIDE SEQUENCE [LARGE SCALE GENOMIC DNA]</scope>
    <source>
        <strain evidence="2 3">EAF2021</strain>
    </source>
</reference>
<accession>A0ABR2KK34</accession>
<evidence type="ECO:0008006" key="4">
    <source>
        <dbReference type="Google" id="ProtNLM"/>
    </source>
</evidence>
<feature type="region of interest" description="Disordered" evidence="1">
    <location>
        <begin position="261"/>
        <end position="280"/>
    </location>
</feature>
<keyword evidence="3" id="KW-1185">Reference proteome</keyword>
<protein>
    <recommendedName>
        <fullName evidence="4">GYF domain-containing protein</fullName>
    </recommendedName>
</protein>
<dbReference type="Proteomes" id="UP001470230">
    <property type="component" value="Unassembled WGS sequence"/>
</dbReference>
<evidence type="ECO:0000256" key="1">
    <source>
        <dbReference type="SAM" id="MobiDB-lite"/>
    </source>
</evidence>
<gene>
    <name evidence="2" type="ORF">M9Y10_028417</name>
</gene>
<sequence>MRKGRSTMPYTPRKIKIHQTSRRITSQQGVVIPIDRFAWLTDGVVRDIEKGLPLITESKLSRDFVNPDQLSVQLEQQRSSLYEGFIDPDSNDYELPPENDSEVVDTEEQHQYRKLYTKLMHRRERKTINPGTGLVKRPPAEDIIDNIGKINIQSVHTRKYVPSGRNPFPPPAHRPKTHKLPDERTTSALLKTHLKKAFKVGVQPFTSVDRDEDFPLNGIFNSINSVTSQISFNSIENKNQYENQINLIKNKTSPNFDKKIELNENADNKEEEEEDYDEKNHKSLLIDPKDYDIFWTRNGTPFTRDEVEMLEGWKEDVRDRMVKDDMKTLQILRRREKAMERTFQSRSAFDKEIALTDEAMERAVTLGPCKSNRERLSSWEVSSKAVKDDPSSLPFRKRTWANFVSQFQDFYQITCEPQKKIVVEFRTLLRSGHCVDADLFFDSIGVLNKMDYISMPTMILVEFLRKNLNVPEEDVVQYMKDNGFPHQFYLLALDEIEIEENKKKGDSFTIMTSRNKKQAAIYRARKEQNASPKSVKP</sequence>
<feature type="compositionally biased region" description="Acidic residues" evidence="1">
    <location>
        <begin position="89"/>
        <end position="106"/>
    </location>
</feature>
<organism evidence="2 3">
    <name type="scientific">Tritrichomonas musculus</name>
    <dbReference type="NCBI Taxonomy" id="1915356"/>
    <lineage>
        <taxon>Eukaryota</taxon>
        <taxon>Metamonada</taxon>
        <taxon>Parabasalia</taxon>
        <taxon>Tritrichomonadida</taxon>
        <taxon>Tritrichomonadidae</taxon>
        <taxon>Tritrichomonas</taxon>
    </lineage>
</organism>
<dbReference type="EMBL" id="JAPFFF010000004">
    <property type="protein sequence ID" value="KAK8891211.1"/>
    <property type="molecule type" value="Genomic_DNA"/>
</dbReference>
<evidence type="ECO:0000313" key="2">
    <source>
        <dbReference type="EMBL" id="KAK8891211.1"/>
    </source>
</evidence>
<name>A0ABR2KK34_9EUKA</name>
<feature type="region of interest" description="Disordered" evidence="1">
    <location>
        <begin position="160"/>
        <end position="180"/>
    </location>
</feature>
<comment type="caution">
    <text evidence="2">The sequence shown here is derived from an EMBL/GenBank/DDBJ whole genome shotgun (WGS) entry which is preliminary data.</text>
</comment>
<feature type="region of interest" description="Disordered" evidence="1">
    <location>
        <begin position="88"/>
        <end position="108"/>
    </location>
</feature>